<dbReference type="InterPro" id="IPR038718">
    <property type="entry name" value="SNF2-like_sf"/>
</dbReference>
<dbReference type="Gene3D" id="3.40.50.300">
    <property type="entry name" value="P-loop containing nucleotide triphosphate hydrolases"/>
    <property type="match status" value="1"/>
</dbReference>
<dbReference type="Pfam" id="PF00271">
    <property type="entry name" value="Helicase_C"/>
    <property type="match status" value="1"/>
</dbReference>
<dbReference type="Gene3D" id="3.40.50.10810">
    <property type="entry name" value="Tandem AAA-ATPase domain"/>
    <property type="match status" value="1"/>
</dbReference>
<feature type="coiled-coil region" evidence="2">
    <location>
        <begin position="589"/>
        <end position="616"/>
    </location>
</feature>
<dbReference type="RefSeq" id="WP_203902286.1">
    <property type="nucleotide sequence ID" value="NZ_BOPF01000022.1"/>
</dbReference>
<dbReference type="Pfam" id="PF00176">
    <property type="entry name" value="SNF2-rel_dom"/>
    <property type="match status" value="1"/>
</dbReference>
<dbReference type="AlphaFoldDB" id="A0A8J3YS09"/>
<dbReference type="GO" id="GO:0016787">
    <property type="term" value="F:hydrolase activity"/>
    <property type="evidence" value="ECO:0007669"/>
    <property type="project" value="UniProtKB-KW"/>
</dbReference>
<dbReference type="PROSITE" id="PS51192">
    <property type="entry name" value="HELICASE_ATP_BIND_1"/>
    <property type="match status" value="1"/>
</dbReference>
<keyword evidence="5" id="KW-0547">Nucleotide-binding</keyword>
<dbReference type="InterPro" id="IPR001650">
    <property type="entry name" value="Helicase_C-like"/>
</dbReference>
<dbReference type="SUPFAM" id="SSF52540">
    <property type="entry name" value="P-loop containing nucleoside triphosphate hydrolases"/>
    <property type="match status" value="1"/>
</dbReference>
<reference evidence="5" key="1">
    <citation type="submission" date="2021-01" db="EMBL/GenBank/DDBJ databases">
        <title>Whole genome shotgun sequence of Virgisporangium aliadipatigenens NBRC 105644.</title>
        <authorList>
            <person name="Komaki H."/>
            <person name="Tamura T."/>
        </authorList>
    </citation>
    <scope>NUCLEOTIDE SEQUENCE</scope>
    <source>
        <strain evidence="5">NBRC 105644</strain>
    </source>
</reference>
<accession>A0A8J3YS09</accession>
<evidence type="ECO:0000313" key="6">
    <source>
        <dbReference type="Proteomes" id="UP000619260"/>
    </source>
</evidence>
<dbReference type="CDD" id="cd10311">
    <property type="entry name" value="PLDc_N_DEXD_c"/>
    <property type="match status" value="1"/>
</dbReference>
<protein>
    <submittedName>
        <fullName evidence="5">Helicase</fullName>
    </submittedName>
</protein>
<comment type="caution">
    <text evidence="5">The sequence shown here is derived from an EMBL/GenBank/DDBJ whole genome shotgun (WGS) entry which is preliminary data.</text>
</comment>
<feature type="domain" description="Helicase C-terminal" evidence="4">
    <location>
        <begin position="696"/>
        <end position="877"/>
    </location>
</feature>
<dbReference type="SMART" id="SM00487">
    <property type="entry name" value="DEXDc"/>
    <property type="match status" value="1"/>
</dbReference>
<dbReference type="PROSITE" id="PS51194">
    <property type="entry name" value="HELICASE_CTER"/>
    <property type="match status" value="1"/>
</dbReference>
<feature type="domain" description="Helicase ATP-binding" evidence="3">
    <location>
        <begin position="261"/>
        <end position="422"/>
    </location>
</feature>
<keyword evidence="2" id="KW-0175">Coiled coil</keyword>
<dbReference type="InterPro" id="IPR014001">
    <property type="entry name" value="Helicase_ATP-bd"/>
</dbReference>
<dbReference type="PANTHER" id="PTHR45766:SF6">
    <property type="entry name" value="SWI_SNF-RELATED MATRIX-ASSOCIATED ACTIN-DEPENDENT REGULATOR OF CHROMATIN SUBFAMILY A-LIKE PROTEIN 1"/>
    <property type="match status" value="1"/>
</dbReference>
<organism evidence="5 6">
    <name type="scientific">Virgisporangium aliadipatigenens</name>
    <dbReference type="NCBI Taxonomy" id="741659"/>
    <lineage>
        <taxon>Bacteria</taxon>
        <taxon>Bacillati</taxon>
        <taxon>Actinomycetota</taxon>
        <taxon>Actinomycetes</taxon>
        <taxon>Micromonosporales</taxon>
        <taxon>Micromonosporaceae</taxon>
        <taxon>Virgisporangium</taxon>
    </lineage>
</organism>
<dbReference type="InterPro" id="IPR027417">
    <property type="entry name" value="P-loop_NTPase"/>
</dbReference>
<dbReference type="CDD" id="cd18793">
    <property type="entry name" value="SF2_C_SNF"/>
    <property type="match status" value="1"/>
</dbReference>
<dbReference type="Proteomes" id="UP000619260">
    <property type="component" value="Unassembled WGS sequence"/>
</dbReference>
<keyword evidence="5" id="KW-0067">ATP-binding</keyword>
<dbReference type="GO" id="GO:0004386">
    <property type="term" value="F:helicase activity"/>
    <property type="evidence" value="ECO:0007669"/>
    <property type="project" value="UniProtKB-KW"/>
</dbReference>
<dbReference type="InterPro" id="IPR000330">
    <property type="entry name" value="SNF2_N"/>
</dbReference>
<name>A0A8J3YS09_9ACTN</name>
<evidence type="ECO:0000259" key="4">
    <source>
        <dbReference type="PROSITE" id="PS51194"/>
    </source>
</evidence>
<keyword evidence="5" id="KW-0347">Helicase</keyword>
<dbReference type="GO" id="GO:0006281">
    <property type="term" value="P:DNA repair"/>
    <property type="evidence" value="ECO:0007669"/>
    <property type="project" value="TreeGrafter"/>
</dbReference>
<keyword evidence="1" id="KW-0378">Hydrolase</keyword>
<evidence type="ECO:0000259" key="3">
    <source>
        <dbReference type="PROSITE" id="PS51192"/>
    </source>
</evidence>
<evidence type="ECO:0000256" key="2">
    <source>
        <dbReference type="SAM" id="Coils"/>
    </source>
</evidence>
<dbReference type="GO" id="GO:0005524">
    <property type="term" value="F:ATP binding"/>
    <property type="evidence" value="ECO:0007669"/>
    <property type="project" value="InterPro"/>
</dbReference>
<dbReference type="GO" id="GO:0031297">
    <property type="term" value="P:replication fork processing"/>
    <property type="evidence" value="ECO:0007669"/>
    <property type="project" value="TreeGrafter"/>
</dbReference>
<dbReference type="PANTHER" id="PTHR45766">
    <property type="entry name" value="DNA ANNEALING HELICASE AND ENDONUCLEASE ZRANB3 FAMILY MEMBER"/>
    <property type="match status" value="1"/>
</dbReference>
<evidence type="ECO:0000256" key="1">
    <source>
        <dbReference type="ARBA" id="ARBA00022801"/>
    </source>
</evidence>
<dbReference type="InterPro" id="IPR049730">
    <property type="entry name" value="SNF2/RAD54-like_C"/>
</dbReference>
<evidence type="ECO:0000313" key="5">
    <source>
        <dbReference type="EMBL" id="GIJ48815.1"/>
    </source>
</evidence>
<dbReference type="SMART" id="SM00490">
    <property type="entry name" value="HELICc"/>
    <property type="match status" value="1"/>
</dbReference>
<sequence length="1090" mass="123102">MHIIDNLNEPLGDDLKESIRPGSKLRIAASTFSIFAFEALKAELQQLDALHFIFTAPSFTAETATSKPLPEKRQFFIPRDKGSDAALYGTEFEIRLRNKLTQRAIARECAEWVRQKVTFRSNRTGAPMQSFAIVDDTATYAPLQGFTTADLGYERGPAVSNMVHKIDNLLFTQQYLQLFNQIWYNADQLDDVTDAVREHIASVYAENSPQRVYFLILYNLFSEFLNDISEDVLPNDLTGYQDTEVWKALFNFQKDAATGVINKLETYNGCILADSVGLGKTFTALAVIKYYELRNKTVLVLAPKKLAENWTNYNSNYTTNIFAKDRFNYDVLAHTDLSRDAGESLGKRLDLINWGNYDLVVIDESHNFRNADYVQERETRYQRLMRKVIREGVKTKVLMLSATPVNNRFNDLRNQLALAYEGDSAQLAVKLNIRTSIEEVFRQAQRVFNEWSDLQPEDRTTDAILARLDFDFFELLDAVTIARSRKHIQAFYDTAHVGAFPERMKPKSLRPPLTDLADSPTFNEIFEQLQLLTLAVYTPLAYIFPSRRDKYEQLYGAGSGQNYMGGQTANLGAASREQGIRKLMTVNLLKRLESSVEAFRLTLKRLESTVAEAVEAVTNHAANMADVVSAFADMDADDDDFEFPASGTVGRKVQIDLADIDVESWNRDLVNDGKVIEQLLASISGITPEHDSKLGALRDLIAGKFQQPLNPGNRKVLIFSAFADTAEYLYKNIAPGLKQRGYDSALVIGQGNPSTTLGKGYGFQQTLTLFSPRSKQRHLVMPKDSSEIDVLIGTDCISEGQNLQDCDFLVNYDIHWNPVRIIQRFGRIDRIGSTNNRIQLVNFWPDISLDEYINLKERVENRMVIADLAATADDNMLTQEASDAAFRKEQLRKLQDEVIELEDVRTGVSITDLGLNDFRMDLLGYIKEYGDLAGTPKGLHAVVPADRDTGLKPGALFVLRNINADEQLNRGNRLHPYYLVYLDDQGQIITDHTEVKHLLDLIRAGCHNRDQPVWEVCRVFNAVTRDGAEMGHYSHLLTEAIRFMIGANEQRDIDSLFSPGHTTALVQTIAGLDDFELIAFLAIVEEPVDE</sequence>
<dbReference type="EMBL" id="BOPF01000022">
    <property type="protein sequence ID" value="GIJ48815.1"/>
    <property type="molecule type" value="Genomic_DNA"/>
</dbReference>
<keyword evidence="6" id="KW-1185">Reference proteome</keyword>
<gene>
    <name evidence="5" type="ORF">Val02_57010</name>
</gene>
<proteinExistence type="predicted"/>